<feature type="region of interest" description="Disordered" evidence="1">
    <location>
        <begin position="109"/>
        <end position="136"/>
    </location>
</feature>
<proteinExistence type="predicted"/>
<feature type="region of interest" description="Disordered" evidence="1">
    <location>
        <begin position="201"/>
        <end position="238"/>
    </location>
</feature>
<evidence type="ECO:0000313" key="2">
    <source>
        <dbReference type="EMBL" id="SEN47271.1"/>
    </source>
</evidence>
<sequence length="238" mass="25603">MEMLYIVQKKKKNRRRNKLIPGLVWLLVVWGCTQQQAIAQSRGNQSDWNVPPPLTPGTISKGNTPRGNGSGAKPVVLTLTDIPVVSQPFVTATEAPVLAAIGTTPPVVDAPDQPNINAGVSGLPEIPSPEAPETPRLPKQTIQDLQFSSVVDLPLPESPELPPSPVEPTVSGQVNMIKGPIPVMPDITGTVLLLQPSESLTPWSIPEMPESESFKMISPPGAKDEKLKGKHHSNRKKQ</sequence>
<gene>
    <name evidence="2" type="ORF">SAMN05192574_103271</name>
</gene>
<accession>A0A1H8GT25</accession>
<reference evidence="3" key="1">
    <citation type="submission" date="2016-10" db="EMBL/GenBank/DDBJ databases">
        <authorList>
            <person name="Varghese N."/>
            <person name="Submissions S."/>
        </authorList>
    </citation>
    <scope>NUCLEOTIDE SEQUENCE [LARGE SCALE GENOMIC DNA]</scope>
    <source>
        <strain evidence="3">Gh-48</strain>
    </source>
</reference>
<feature type="compositionally biased region" description="Basic residues" evidence="1">
    <location>
        <begin position="228"/>
        <end position="238"/>
    </location>
</feature>
<dbReference type="RefSeq" id="WP_091210610.1">
    <property type="nucleotide sequence ID" value="NZ_FOCL01000003.1"/>
</dbReference>
<dbReference type="OrthoDB" id="799666at2"/>
<dbReference type="AlphaFoldDB" id="A0A1H8GT25"/>
<feature type="region of interest" description="Disordered" evidence="1">
    <location>
        <begin position="40"/>
        <end position="69"/>
    </location>
</feature>
<evidence type="ECO:0000313" key="3">
    <source>
        <dbReference type="Proteomes" id="UP000198942"/>
    </source>
</evidence>
<keyword evidence="3" id="KW-1185">Reference proteome</keyword>
<evidence type="ECO:0000256" key="1">
    <source>
        <dbReference type="SAM" id="MobiDB-lite"/>
    </source>
</evidence>
<dbReference type="EMBL" id="FOCL01000003">
    <property type="protein sequence ID" value="SEN47271.1"/>
    <property type="molecule type" value="Genomic_DNA"/>
</dbReference>
<feature type="compositionally biased region" description="Polar residues" evidence="1">
    <location>
        <begin position="57"/>
        <end position="67"/>
    </location>
</feature>
<name>A0A1H8GT25_9SPHI</name>
<organism evidence="2 3">
    <name type="scientific">Mucilaginibacter gossypiicola</name>
    <dbReference type="NCBI Taxonomy" id="551995"/>
    <lineage>
        <taxon>Bacteria</taxon>
        <taxon>Pseudomonadati</taxon>
        <taxon>Bacteroidota</taxon>
        <taxon>Sphingobacteriia</taxon>
        <taxon>Sphingobacteriales</taxon>
        <taxon>Sphingobacteriaceae</taxon>
        <taxon>Mucilaginibacter</taxon>
    </lineage>
</organism>
<dbReference type="Proteomes" id="UP000198942">
    <property type="component" value="Unassembled WGS sequence"/>
</dbReference>
<protein>
    <submittedName>
        <fullName evidence="2">Uncharacterized protein</fullName>
    </submittedName>
</protein>